<organism evidence="1 2">
    <name type="scientific">Enterobacter soli</name>
    <dbReference type="NCBI Taxonomy" id="885040"/>
    <lineage>
        <taxon>Bacteria</taxon>
        <taxon>Pseudomonadati</taxon>
        <taxon>Pseudomonadota</taxon>
        <taxon>Gammaproteobacteria</taxon>
        <taxon>Enterobacterales</taxon>
        <taxon>Enterobacteriaceae</taxon>
        <taxon>Enterobacter</taxon>
    </lineage>
</organism>
<name>A0AAW8H1L9_9ENTR</name>
<dbReference type="Proteomes" id="UP001225042">
    <property type="component" value="Unassembled WGS sequence"/>
</dbReference>
<comment type="caution">
    <text evidence="1">The sequence shown here is derived from an EMBL/GenBank/DDBJ whole genome shotgun (WGS) entry which is preliminary data.</text>
</comment>
<dbReference type="EMBL" id="JAVDKS010000001">
    <property type="protein sequence ID" value="MDQ2255006.1"/>
    <property type="molecule type" value="Genomic_DNA"/>
</dbReference>
<evidence type="ECO:0000313" key="1">
    <source>
        <dbReference type="EMBL" id="MDQ2255006.1"/>
    </source>
</evidence>
<evidence type="ECO:0000313" key="2">
    <source>
        <dbReference type="Proteomes" id="UP001225042"/>
    </source>
</evidence>
<keyword evidence="2" id="KW-1185">Reference proteome</keyword>
<dbReference type="AlphaFoldDB" id="A0AAW8H1L9"/>
<protein>
    <recommendedName>
        <fullName evidence="3">VWA domain-containing protein</fullName>
    </recommendedName>
</protein>
<evidence type="ECO:0008006" key="3">
    <source>
        <dbReference type="Google" id="ProtNLM"/>
    </source>
</evidence>
<gene>
    <name evidence="1" type="ORF">RBJ67_02460</name>
</gene>
<proteinExistence type="predicted"/>
<dbReference type="RefSeq" id="WP_306683131.1">
    <property type="nucleotide sequence ID" value="NZ_JAVDKR010000004.1"/>
</dbReference>
<sequence>MSNQQTLDAWNKFLKVGGIEPNGRDKDFVDALRNYLDPKATTIEEAVSSSTTDMLVKGFFSGIAPFSTMMLEIMKFFTQASEKYGKNQWEISVDGAFLDEDEFQKFNHFVEKSQKTFCVPDFDYSGGWCIFDVASQFEEIERNLQNIFFREYVTTGDNDVDDWLLFYSTLHKYTHLPTAILALINGDKPISDIAALYLIVYENIVSRWENFNSLLSQLSLYKSGSDKFLSINTIARNETDLWLGKTMICLAGYLQLDDTKKSEFNILLREKLNQYEYINYSISTNSDDLEKLLSFPVWHKRHELYAVWIATEITSAIKEHDVELHAHTEDGKLTFPFKQTLIATVHSSAPELQLYTEKYETLDSPKGKGRKAGVQPDYSLWQAKNNVLVCPLVVEVKHYKRNARRSFSHALEDYANAHPDAEILLINHGPVSDMLDNVEQHIKDRCFLIENYHAPSSKNGNLLYEKVREIAGPIQALAPLSAKNAAGEIVVVDISGSMENIVHDQSFRQFMGSFSSNQHLKVALVSTCINDIVSIDSLPEALKHIQFNNNTDLVAALACIPDSYTKLILITDQDGKDQIEKAKISVPGNIQILPLSDQFFILTLNRIPG</sequence>
<reference evidence="1 2" key="1">
    <citation type="submission" date="2023-08" db="EMBL/GenBank/DDBJ databases">
        <authorList>
            <person name="Dale J."/>
        </authorList>
    </citation>
    <scope>NUCLEOTIDE SEQUENCE [LARGE SCALE GENOMIC DNA]</scope>
    <source>
        <strain evidence="1 2">2023EL-00788</strain>
    </source>
</reference>
<accession>A0AAW8H1L9</accession>